<dbReference type="GO" id="GO:0006006">
    <property type="term" value="P:glucose metabolic process"/>
    <property type="evidence" value="ECO:0007669"/>
    <property type="project" value="TreeGrafter"/>
</dbReference>
<feature type="domain" description="Hexokinase N-terminal" evidence="10">
    <location>
        <begin position="17"/>
        <end position="228"/>
    </location>
</feature>
<evidence type="ECO:0000256" key="2">
    <source>
        <dbReference type="ARBA" id="ARBA00009225"/>
    </source>
</evidence>
<dbReference type="Gene3D" id="3.40.367.20">
    <property type="match status" value="1"/>
</dbReference>
<evidence type="ECO:0000256" key="3">
    <source>
        <dbReference type="ARBA" id="ARBA00022679"/>
    </source>
</evidence>
<dbReference type="FunFam" id="3.30.420.40:FF:000034">
    <property type="entry name" value="Phosphotransferase"/>
    <property type="match status" value="1"/>
</dbReference>
<dbReference type="EC" id="2.7.1.-" evidence="8"/>
<dbReference type="InterPro" id="IPR022673">
    <property type="entry name" value="Hexokinase_C"/>
</dbReference>
<keyword evidence="13" id="KW-1185">Reference proteome</keyword>
<evidence type="ECO:0000256" key="6">
    <source>
        <dbReference type="ARBA" id="ARBA00022840"/>
    </source>
</evidence>
<dbReference type="Pfam" id="PF00349">
    <property type="entry name" value="Hexokinase_1"/>
    <property type="match status" value="1"/>
</dbReference>
<feature type="region of interest" description="Disordered" evidence="9">
    <location>
        <begin position="513"/>
        <end position="534"/>
    </location>
</feature>
<keyword evidence="7 8" id="KW-0324">Glycolysis</keyword>
<sequence>MGAKSSRIARKPAVVEARRIAAEFDVSAEQVRKTVTHFVRQMEDGLSKDGDTMIPSYVTVLPTGTEKGVCLAVDIGGTNCRVCSVELHGDRTFSIKQTKSTIPPHLRIGSTSADLFSFIAQEVETFLRKHYSKNYKAHKAQGRDSLVIDNESAQKDHLPLGFTFSFTFQQIAIDKGIMARWDKGFDIPDAIGQDVCGLLQEQIDKLNVPVRVTALANDTVGTLMARSYTSLDNGSPILGAVFGTGTNGAYVEKRKNVTRLGPSNEQAENMIINTEWGSFDETLTVLSTTPYDRRLDEADIHPGEQMLEKRVSGMYLGELFRFALLSILEKSEHGFLGNCSKRDLKNSPLFKPYGVDTSIMSSIEADKSTLLSATRRCLEKELGVARVSIEDAAIAKIIAEAIGRRAARLSGAAIAAVIVKTGRLNDSFGEAKYLDVGVEGSLVEHYPRFEENIRGALRDVSEIGLSGEKRIRIGLAKDGSGVGAALIAMVADKQKPRKAETVVDGARKKGVDVQETRLSAADTGPAPMQPVAVA</sequence>
<dbReference type="PANTHER" id="PTHR19443">
    <property type="entry name" value="HEXOKINASE"/>
    <property type="match status" value="1"/>
</dbReference>
<evidence type="ECO:0000259" key="11">
    <source>
        <dbReference type="Pfam" id="PF03727"/>
    </source>
</evidence>
<dbReference type="UniPathway" id="UPA00109">
    <property type="reaction ID" value="UER00180"/>
</dbReference>
<evidence type="ECO:0000313" key="12">
    <source>
        <dbReference type="EMBL" id="OJD34824.1"/>
    </source>
</evidence>
<dbReference type="GeneID" id="31012477"/>
<dbReference type="AlphaFoldDB" id="A0A1J9R2H0"/>
<evidence type="ECO:0000256" key="4">
    <source>
        <dbReference type="ARBA" id="ARBA00022741"/>
    </source>
</evidence>
<dbReference type="GO" id="GO:0008865">
    <property type="term" value="F:fructokinase activity"/>
    <property type="evidence" value="ECO:0007669"/>
    <property type="project" value="TreeGrafter"/>
</dbReference>
<evidence type="ECO:0000256" key="1">
    <source>
        <dbReference type="ARBA" id="ARBA00004888"/>
    </source>
</evidence>
<dbReference type="GO" id="GO:0001678">
    <property type="term" value="P:intracellular glucose homeostasis"/>
    <property type="evidence" value="ECO:0007669"/>
    <property type="project" value="InterPro"/>
</dbReference>
<accession>A0A1J9R2H0</accession>
<name>A0A1J9R2H0_9PEZI</name>
<keyword evidence="6 8" id="KW-0067">ATP-binding</keyword>
<comment type="caution">
    <text evidence="12">The sequence shown here is derived from an EMBL/GenBank/DDBJ whole genome shotgun (WGS) entry which is preliminary data.</text>
</comment>
<evidence type="ECO:0000313" key="13">
    <source>
        <dbReference type="Proteomes" id="UP000183809"/>
    </source>
</evidence>
<comment type="similarity">
    <text evidence="2 8">Belongs to the hexokinase family.</text>
</comment>
<dbReference type="GO" id="GO:0005524">
    <property type="term" value="F:ATP binding"/>
    <property type="evidence" value="ECO:0007669"/>
    <property type="project" value="UniProtKB-UniRule"/>
</dbReference>
<dbReference type="PANTHER" id="PTHR19443:SF30">
    <property type="entry name" value="GLUCOKINASE-1-RELATED"/>
    <property type="match status" value="1"/>
</dbReference>
<dbReference type="EMBL" id="MNUE01000020">
    <property type="protein sequence ID" value="OJD34824.1"/>
    <property type="molecule type" value="Genomic_DNA"/>
</dbReference>
<keyword evidence="5 8" id="KW-0418">Kinase</keyword>
<protein>
    <recommendedName>
        <fullName evidence="8">Phosphotransferase</fullName>
        <ecNumber evidence="8">2.7.1.-</ecNumber>
    </recommendedName>
</protein>
<dbReference type="GO" id="GO:0004340">
    <property type="term" value="F:glucokinase activity"/>
    <property type="evidence" value="ECO:0007669"/>
    <property type="project" value="TreeGrafter"/>
</dbReference>
<evidence type="ECO:0000256" key="8">
    <source>
        <dbReference type="RuleBase" id="RU362007"/>
    </source>
</evidence>
<dbReference type="Gene3D" id="1.10.287.1250">
    <property type="match status" value="1"/>
</dbReference>
<dbReference type="PROSITE" id="PS51748">
    <property type="entry name" value="HEXOKINASE_2"/>
    <property type="match status" value="1"/>
</dbReference>
<dbReference type="InterPro" id="IPR022672">
    <property type="entry name" value="Hexokinase_N"/>
</dbReference>
<gene>
    <name evidence="12" type="ORF">BKCO1_2000039</name>
</gene>
<dbReference type="GO" id="GO:0006096">
    <property type="term" value="P:glycolytic process"/>
    <property type="evidence" value="ECO:0007669"/>
    <property type="project" value="UniProtKB-UniPathway"/>
</dbReference>
<evidence type="ECO:0000256" key="5">
    <source>
        <dbReference type="ARBA" id="ARBA00022777"/>
    </source>
</evidence>
<evidence type="ECO:0000256" key="7">
    <source>
        <dbReference type="ARBA" id="ARBA00023152"/>
    </source>
</evidence>
<dbReference type="RefSeq" id="XP_020131084.1">
    <property type="nucleotide sequence ID" value="XM_020272218.1"/>
</dbReference>
<dbReference type="GO" id="GO:0005536">
    <property type="term" value="F:D-glucose binding"/>
    <property type="evidence" value="ECO:0007669"/>
    <property type="project" value="InterPro"/>
</dbReference>
<dbReference type="SUPFAM" id="SSF53067">
    <property type="entry name" value="Actin-like ATPase domain"/>
    <property type="match status" value="2"/>
</dbReference>
<organism evidence="12 13">
    <name type="scientific">Diplodia corticola</name>
    <dbReference type="NCBI Taxonomy" id="236234"/>
    <lineage>
        <taxon>Eukaryota</taxon>
        <taxon>Fungi</taxon>
        <taxon>Dikarya</taxon>
        <taxon>Ascomycota</taxon>
        <taxon>Pezizomycotina</taxon>
        <taxon>Dothideomycetes</taxon>
        <taxon>Dothideomycetes incertae sedis</taxon>
        <taxon>Botryosphaeriales</taxon>
        <taxon>Botryosphaeriaceae</taxon>
        <taxon>Diplodia</taxon>
    </lineage>
</organism>
<dbReference type="PRINTS" id="PR00475">
    <property type="entry name" value="HEXOKINASE"/>
</dbReference>
<dbReference type="InterPro" id="IPR043129">
    <property type="entry name" value="ATPase_NBD"/>
</dbReference>
<dbReference type="Proteomes" id="UP000183809">
    <property type="component" value="Unassembled WGS sequence"/>
</dbReference>
<dbReference type="Gene3D" id="3.30.420.40">
    <property type="match status" value="1"/>
</dbReference>
<evidence type="ECO:0000259" key="10">
    <source>
        <dbReference type="Pfam" id="PF00349"/>
    </source>
</evidence>
<feature type="domain" description="Hexokinase C-terminal" evidence="11">
    <location>
        <begin position="238"/>
        <end position="490"/>
    </location>
</feature>
<dbReference type="GO" id="GO:0005829">
    <property type="term" value="C:cytosol"/>
    <property type="evidence" value="ECO:0007669"/>
    <property type="project" value="TreeGrafter"/>
</dbReference>
<proteinExistence type="inferred from homology"/>
<keyword evidence="3 8" id="KW-0808">Transferase</keyword>
<reference evidence="12 13" key="1">
    <citation type="submission" date="2016-10" db="EMBL/GenBank/DDBJ databases">
        <title>Proteomics and genomics reveal pathogen-plant mechanisms compatible with a hemibiotrophic lifestyle of Diplodia corticola.</title>
        <authorList>
            <person name="Fernandes I."/>
            <person name="De Jonge R."/>
            <person name="Van De Peer Y."/>
            <person name="Devreese B."/>
            <person name="Alves A."/>
            <person name="Esteves A.C."/>
        </authorList>
    </citation>
    <scope>NUCLEOTIDE SEQUENCE [LARGE SCALE GENOMIC DNA]</scope>
    <source>
        <strain evidence="12 13">CBS 112549</strain>
    </source>
</reference>
<dbReference type="GO" id="GO:0005739">
    <property type="term" value="C:mitochondrion"/>
    <property type="evidence" value="ECO:0007669"/>
    <property type="project" value="TreeGrafter"/>
</dbReference>
<dbReference type="InterPro" id="IPR001312">
    <property type="entry name" value="Hexokinase"/>
</dbReference>
<keyword evidence="4 8" id="KW-0547">Nucleotide-binding</keyword>
<dbReference type="OrthoDB" id="419537at2759"/>
<comment type="pathway">
    <text evidence="1">Carbohydrate degradation; glycolysis; D-glyceraldehyde 3-phosphate and glycerone phosphate from D-glucose: step 1/4.</text>
</comment>
<dbReference type="STRING" id="236234.A0A1J9R2H0"/>
<evidence type="ECO:0000256" key="9">
    <source>
        <dbReference type="SAM" id="MobiDB-lite"/>
    </source>
</evidence>
<dbReference type="Pfam" id="PF03727">
    <property type="entry name" value="Hexokinase_2"/>
    <property type="match status" value="1"/>
</dbReference>